<dbReference type="GO" id="GO:0004674">
    <property type="term" value="F:protein serine/threonine kinase activity"/>
    <property type="evidence" value="ECO:0007669"/>
    <property type="project" value="UniProtKB-KW"/>
</dbReference>
<dbReference type="Pfam" id="PF00069">
    <property type="entry name" value="Pkinase"/>
    <property type="match status" value="2"/>
</dbReference>
<feature type="region of interest" description="Disordered" evidence="10">
    <location>
        <begin position="376"/>
        <end position="406"/>
    </location>
</feature>
<dbReference type="VEuPathDB" id="TriTrypDB:LtaPh_2903800"/>
<feature type="region of interest" description="Disordered" evidence="10">
    <location>
        <begin position="1013"/>
        <end position="1041"/>
    </location>
</feature>
<evidence type="ECO:0000256" key="9">
    <source>
        <dbReference type="PROSITE-ProRule" id="PRU10141"/>
    </source>
</evidence>
<evidence type="ECO:0000256" key="2">
    <source>
        <dbReference type="ARBA" id="ARBA00022679"/>
    </source>
</evidence>
<keyword evidence="1" id="KW-0723">Serine/threonine-protein kinase</keyword>
<evidence type="ECO:0000256" key="5">
    <source>
        <dbReference type="ARBA" id="ARBA00022840"/>
    </source>
</evidence>
<comment type="caution">
    <text evidence="12">The sequence shown here is derived from an EMBL/GenBank/DDBJ whole genome shotgun (WGS) entry which is preliminary data.</text>
</comment>
<keyword evidence="13" id="KW-1185">Reference proteome</keyword>
<dbReference type="OrthoDB" id="68483at2759"/>
<reference evidence="12" key="1">
    <citation type="submission" date="2019-11" db="EMBL/GenBank/DDBJ databases">
        <title>Leishmania tarentolae CDS.</title>
        <authorList>
            <person name="Goto Y."/>
            <person name="Yamagishi J."/>
        </authorList>
    </citation>
    <scope>NUCLEOTIDE SEQUENCE [LARGE SCALE GENOMIC DNA]</scope>
    <source>
        <strain evidence="12">Parrot Tar II</strain>
    </source>
</reference>
<dbReference type="InterPro" id="IPR011009">
    <property type="entry name" value="Kinase-like_dom_sf"/>
</dbReference>
<evidence type="ECO:0000256" key="10">
    <source>
        <dbReference type="SAM" id="MobiDB-lite"/>
    </source>
</evidence>
<evidence type="ECO:0000313" key="13">
    <source>
        <dbReference type="Proteomes" id="UP000419144"/>
    </source>
</evidence>
<dbReference type="SUPFAM" id="SSF56112">
    <property type="entry name" value="Protein kinase-like (PK-like)"/>
    <property type="match status" value="2"/>
</dbReference>
<feature type="region of interest" description="Disordered" evidence="10">
    <location>
        <begin position="1499"/>
        <end position="1551"/>
    </location>
</feature>
<feature type="compositionally biased region" description="Basic and acidic residues" evidence="10">
    <location>
        <begin position="1398"/>
        <end position="1415"/>
    </location>
</feature>
<evidence type="ECO:0000313" key="12">
    <source>
        <dbReference type="EMBL" id="GET90297.1"/>
    </source>
</evidence>
<dbReference type="Gene3D" id="1.10.510.10">
    <property type="entry name" value="Transferase(Phosphotransferase) domain 1"/>
    <property type="match status" value="2"/>
</dbReference>
<evidence type="ECO:0000259" key="11">
    <source>
        <dbReference type="PROSITE" id="PS50011"/>
    </source>
</evidence>
<gene>
    <name evidence="12" type="ORF">LtaPh_2903800</name>
</gene>
<dbReference type="Gene3D" id="3.30.200.20">
    <property type="entry name" value="Phosphorylase Kinase, domain 1"/>
    <property type="match status" value="2"/>
</dbReference>
<keyword evidence="3 7" id="KW-0547">Nucleotide-binding</keyword>
<feature type="compositionally biased region" description="Acidic residues" evidence="10">
    <location>
        <begin position="260"/>
        <end position="269"/>
    </location>
</feature>
<keyword evidence="5 7" id="KW-0067">ATP-binding</keyword>
<organism evidence="12 13">
    <name type="scientific">Leishmania tarentolae</name>
    <name type="common">Sauroleishmania tarentolae</name>
    <dbReference type="NCBI Taxonomy" id="5689"/>
    <lineage>
        <taxon>Eukaryota</taxon>
        <taxon>Discoba</taxon>
        <taxon>Euglenozoa</taxon>
        <taxon>Kinetoplastea</taxon>
        <taxon>Metakinetoplastina</taxon>
        <taxon>Trypanosomatida</taxon>
        <taxon>Trypanosomatidae</taxon>
        <taxon>Leishmaniinae</taxon>
        <taxon>Leishmania</taxon>
        <taxon>lizard Leishmania</taxon>
    </lineage>
</organism>
<dbReference type="SMART" id="SM00220">
    <property type="entry name" value="S_TKc"/>
    <property type="match status" value="1"/>
</dbReference>
<feature type="compositionally biased region" description="Polar residues" evidence="10">
    <location>
        <begin position="181"/>
        <end position="201"/>
    </location>
</feature>
<evidence type="ECO:0000256" key="4">
    <source>
        <dbReference type="ARBA" id="ARBA00022777"/>
    </source>
</evidence>
<feature type="compositionally biased region" description="Basic and acidic residues" evidence="10">
    <location>
        <begin position="166"/>
        <end position="180"/>
    </location>
</feature>
<feature type="compositionally biased region" description="Low complexity" evidence="10">
    <location>
        <begin position="1517"/>
        <end position="1526"/>
    </location>
</feature>
<feature type="region of interest" description="Disordered" evidence="10">
    <location>
        <begin position="619"/>
        <end position="655"/>
    </location>
</feature>
<feature type="domain" description="Protein kinase" evidence="11">
    <location>
        <begin position="465"/>
        <end position="1007"/>
    </location>
</feature>
<feature type="active site" description="Proton acceptor" evidence="6">
    <location>
        <position position="779"/>
    </location>
</feature>
<feature type="compositionally biased region" description="Polar residues" evidence="10">
    <location>
        <begin position="1234"/>
        <end position="1255"/>
    </location>
</feature>
<dbReference type="GO" id="GO:0005524">
    <property type="term" value="F:ATP binding"/>
    <property type="evidence" value="ECO:0007669"/>
    <property type="project" value="UniProtKB-UniRule"/>
</dbReference>
<dbReference type="PROSITE" id="PS50011">
    <property type="entry name" value="PROTEIN_KINASE_DOM"/>
    <property type="match status" value="1"/>
</dbReference>
<dbReference type="PROSITE" id="PS00108">
    <property type="entry name" value="PROTEIN_KINASE_ST"/>
    <property type="match status" value="1"/>
</dbReference>
<name>A0A640KRY5_LEITA</name>
<feature type="compositionally biased region" description="Polar residues" evidence="10">
    <location>
        <begin position="68"/>
        <end position="81"/>
    </location>
</feature>
<feature type="compositionally biased region" description="Basic and acidic residues" evidence="10">
    <location>
        <begin position="1435"/>
        <end position="1447"/>
    </location>
</feature>
<dbReference type="InterPro" id="IPR030616">
    <property type="entry name" value="Aur-like"/>
</dbReference>
<evidence type="ECO:0000256" key="8">
    <source>
        <dbReference type="PIRSR" id="PIRSR630616-3"/>
    </source>
</evidence>
<evidence type="ECO:0000256" key="7">
    <source>
        <dbReference type="PIRSR" id="PIRSR630616-2"/>
    </source>
</evidence>
<evidence type="ECO:0000256" key="1">
    <source>
        <dbReference type="ARBA" id="ARBA00022527"/>
    </source>
</evidence>
<keyword evidence="2" id="KW-0808">Transferase</keyword>
<feature type="cross-link" description="Glycyl lysine isopeptide (Lys-Gly) (interchain with G-Cter in SUMO2)" evidence="8">
    <location>
        <position position="781"/>
    </location>
</feature>
<dbReference type="InterPro" id="IPR008271">
    <property type="entry name" value="Ser/Thr_kinase_AS"/>
</dbReference>
<feature type="region of interest" description="Disordered" evidence="10">
    <location>
        <begin position="1281"/>
        <end position="1319"/>
    </location>
</feature>
<protein>
    <submittedName>
        <fullName evidence="12">Protein kinase-like protein</fullName>
    </submittedName>
</protein>
<feature type="binding site" evidence="7">
    <location>
        <position position="797"/>
    </location>
    <ligand>
        <name>ATP</name>
        <dbReference type="ChEBI" id="CHEBI:30616"/>
    </ligand>
</feature>
<feature type="region of interest" description="Disordered" evidence="10">
    <location>
        <begin position="1081"/>
        <end position="1113"/>
    </location>
</feature>
<proteinExistence type="predicted"/>
<feature type="region of interest" description="Disordered" evidence="10">
    <location>
        <begin position="154"/>
        <end position="301"/>
    </location>
</feature>
<feature type="binding site" evidence="9">
    <location>
        <position position="494"/>
    </location>
    <ligand>
        <name>ATP</name>
        <dbReference type="ChEBI" id="CHEBI:30616"/>
    </ligand>
</feature>
<sequence>MGDSRHSSMHSRHGGGQSSVDLSSLMTVNGAALRNSGVLSPLVWQTSGAAASTSFTMLGLNRRDGMSTSSLAPCGTPSNGGHQRKQGRGVEHGCVPTPTPSSSSSSPANEAAVTAGWPFLVGAQSLGASAERAALITRLSGFYDFAVRLPGFHTEDRTGSPAVRSRGVEGDAEQRSHQLTEKLQSLEPTGISTPVLQTPRYSQRPEILFPIPSGAPRQRTAVHSPKSNDASVSPEVVNASAVSVPPEASRGRNNNADNAEGNDNDEESVEDRPSMAPAAGPRRRKSTSRCLSQTTDTEAPPGVTAAFHQYLMQTRQMILCADSSEADRALALDELLMRCRELFDLLRDMYALAHVPPVSADRKHLSMVKVLPYDEVSTPSSSPASSTSSFRPGGAMRTREGTGSTKGALLSCTTRTWNSQLTPFSERVLTAAAATRSKDTFERGRRTSVSSCSSSVACIEVLNNYYVTRLIGTGATGRVYLAVDKHTSKTFAMKTVPRHSRKVGGRRFPLPSMSASESEALQLEGPPPRAVHINGTAAHASGSTTNNTSLALIRPFSLGVTSARSVERREDTRDSMNVSLCEAALESLIHVAAASHPSDAAIPFVESVTASSSAMMRASGEVEAPNTSNRTSPQTGCSKPLNGSVSPSCTGGAGLHRTVVRSTNTGESVGGDSATKSVKSAYLSELPAVEREIRVMRRVRNHPHVVQLKEVIDDDKDDAVHLVMTYAENGPLTVMHGFDAARGCALCDVVRPLSRCARLLHQLAEALIYVHRQRIVHNDVKPDNILLTDADNILLTDFGESVLIFKKLPQTPAAYMSAGAAGGEGLNASVLVPHNRWKSTRGANDSWATFIVDRSPCSSSPAGQTSNTSQMMTETSFLPDSSMFLAAGVDVEGRLKGDRSAIGTPAFAAPELIMSSTCSCDSDTWSFGVVLYCVIFGRLPFAAATVSETFNKILYSPLSFPAFEEVPERAGMTETAYHQWVQLCRKLLVREPRQRLPLSAVLHHPLFRAAAAADVKSSTPATSGKEMPRNRRSSRKAHSDLSSALPLWRSIRSSQASRPMPDTEGSPLVSRVVCTNVPPSTSREATACGNAAAHNPRRSKEGSASPPLTRDSVPRNAVFGFHRLQAVSGNSQTSSIFANSATSTVSLSPPTATTCFTCRSKLTVAGDAVPQMCLEAQPLQVTCLQCQCFSPNPSPGVRHCLSGASSAHTDSFTAPERVGRLREHTLVYKPGFTSQNVSAIGSPTHQSFSSPSTPLKESPPDRVVTAGIQLTSCTDFTSPLPCPLTRAGSSTPEVGTGHHEEDQPDPSGKEGPSSSNASGVPTAVAVVAAPASPISPPTTSLAGPPHFVSASRGEREDTAAVGPYAHRWRSKGQPCERDGNSCAGCNSSYRDSSSDVAEGGRSEGEGWKQEIKDNALRLPKPPLQPPNKRSARSSSDVRPRASLHEVVPRLGKPKGGRCRQMKSVVGVPYSDSAMALGSLEKLSTARGVVQRARAVQSVAQKRASKSSLLPKNLTMDSVGSGRSSSPCRPPLQSTCDIPPKQAKKSQLWCHR</sequence>
<dbReference type="Proteomes" id="UP000419144">
    <property type="component" value="Unassembled WGS sequence"/>
</dbReference>
<evidence type="ECO:0000256" key="6">
    <source>
        <dbReference type="PIRSR" id="PIRSR630616-1"/>
    </source>
</evidence>
<feature type="compositionally biased region" description="Low complexity" evidence="10">
    <location>
        <begin position="377"/>
        <end position="389"/>
    </location>
</feature>
<feature type="compositionally biased region" description="Polar residues" evidence="10">
    <location>
        <begin position="1383"/>
        <end position="1395"/>
    </location>
</feature>
<dbReference type="InterPro" id="IPR017441">
    <property type="entry name" value="Protein_kinase_ATP_BS"/>
</dbReference>
<feature type="region of interest" description="Disordered" evidence="10">
    <location>
        <begin position="1335"/>
        <end position="1459"/>
    </location>
</feature>
<feature type="compositionally biased region" description="Polar residues" evidence="10">
    <location>
        <begin position="288"/>
        <end position="297"/>
    </location>
</feature>
<evidence type="ECO:0000256" key="3">
    <source>
        <dbReference type="ARBA" id="ARBA00022741"/>
    </source>
</evidence>
<dbReference type="EMBL" id="BLBS01000040">
    <property type="protein sequence ID" value="GET90297.1"/>
    <property type="molecule type" value="Genomic_DNA"/>
</dbReference>
<feature type="compositionally biased region" description="Polar residues" evidence="10">
    <location>
        <begin position="625"/>
        <end position="649"/>
    </location>
</feature>
<dbReference type="PROSITE" id="PS00107">
    <property type="entry name" value="PROTEIN_KINASE_ATP"/>
    <property type="match status" value="1"/>
</dbReference>
<feature type="region of interest" description="Disordered" evidence="10">
    <location>
        <begin position="1"/>
        <end position="21"/>
    </location>
</feature>
<dbReference type="PANTHER" id="PTHR24350">
    <property type="entry name" value="SERINE/THREONINE-PROTEIN KINASE IAL-RELATED"/>
    <property type="match status" value="1"/>
</dbReference>
<feature type="region of interest" description="Disordered" evidence="10">
    <location>
        <begin position="68"/>
        <end position="110"/>
    </location>
</feature>
<feature type="region of interest" description="Disordered" evidence="10">
    <location>
        <begin position="1234"/>
        <end position="1261"/>
    </location>
</feature>
<dbReference type="InterPro" id="IPR000719">
    <property type="entry name" value="Prot_kinase_dom"/>
</dbReference>
<accession>A0A640KRY5</accession>
<keyword evidence="4" id="KW-0418">Kinase</keyword>